<keyword evidence="4 7" id="KW-1133">Transmembrane helix</keyword>
<keyword evidence="6 7" id="KW-0012">Acyltransferase</keyword>
<dbReference type="EC" id="2.3.1.225" evidence="7"/>
<evidence type="ECO:0000256" key="7">
    <source>
        <dbReference type="RuleBase" id="RU079119"/>
    </source>
</evidence>
<dbReference type="InterPro" id="IPR039859">
    <property type="entry name" value="PFA4/ZDH16/20/ERF2-like"/>
</dbReference>
<evidence type="ECO:0000256" key="2">
    <source>
        <dbReference type="ARBA" id="ARBA00022679"/>
    </source>
</evidence>
<comment type="domain">
    <text evidence="7">The DHHC domain is required for palmitoyltransferase activity.</text>
</comment>
<organism evidence="9">
    <name type="scientific">Timspurckia oligopyrenoides</name>
    <dbReference type="NCBI Taxonomy" id="708627"/>
    <lineage>
        <taxon>Eukaryota</taxon>
        <taxon>Rhodophyta</taxon>
        <taxon>Bangiophyceae</taxon>
        <taxon>Porphyridiales</taxon>
        <taxon>Porphyridiaceae</taxon>
        <taxon>Timspurckia</taxon>
    </lineage>
</organism>
<comment type="similarity">
    <text evidence="7">Belongs to the DHHC palmitoyltransferase family.</text>
</comment>
<dbReference type="Pfam" id="PF01529">
    <property type="entry name" value="DHHC"/>
    <property type="match status" value="1"/>
</dbReference>
<dbReference type="EMBL" id="HBFP01008987">
    <property type="protein sequence ID" value="CAD8822046.1"/>
    <property type="molecule type" value="Transcribed_RNA"/>
</dbReference>
<reference evidence="9" key="1">
    <citation type="submission" date="2021-01" db="EMBL/GenBank/DDBJ databases">
        <authorList>
            <person name="Corre E."/>
            <person name="Pelletier E."/>
            <person name="Niang G."/>
            <person name="Scheremetjew M."/>
            <person name="Finn R."/>
            <person name="Kale V."/>
            <person name="Holt S."/>
            <person name="Cochrane G."/>
            <person name="Meng A."/>
            <person name="Brown T."/>
            <person name="Cohen L."/>
        </authorList>
    </citation>
    <scope>NUCLEOTIDE SEQUENCE</scope>
    <source>
        <strain evidence="9">CCMP3278</strain>
    </source>
</reference>
<dbReference type="InterPro" id="IPR001594">
    <property type="entry name" value="Palmitoyltrfase_DHHC"/>
</dbReference>
<dbReference type="PANTHER" id="PTHR12246">
    <property type="entry name" value="PALMITOYLTRANSFERASE ZDHHC16"/>
    <property type="match status" value="1"/>
</dbReference>
<keyword evidence="3 7" id="KW-0812">Transmembrane</keyword>
<feature type="domain" description="Palmitoyltransferase DHHC" evidence="8">
    <location>
        <begin position="170"/>
        <end position="303"/>
    </location>
</feature>
<dbReference type="PROSITE" id="PS50216">
    <property type="entry name" value="DHHC"/>
    <property type="match status" value="1"/>
</dbReference>
<feature type="transmembrane region" description="Helical" evidence="7">
    <location>
        <begin position="261"/>
        <end position="294"/>
    </location>
</feature>
<feature type="transmembrane region" description="Helical" evidence="7">
    <location>
        <begin position="218"/>
        <end position="241"/>
    </location>
</feature>
<dbReference type="GO" id="GO:0019706">
    <property type="term" value="F:protein-cysteine S-palmitoyltransferase activity"/>
    <property type="evidence" value="ECO:0007669"/>
    <property type="project" value="UniProtKB-EC"/>
</dbReference>
<dbReference type="AlphaFoldDB" id="A0A7S0ZHL0"/>
<evidence type="ECO:0000259" key="8">
    <source>
        <dbReference type="Pfam" id="PF01529"/>
    </source>
</evidence>
<evidence type="ECO:0000256" key="4">
    <source>
        <dbReference type="ARBA" id="ARBA00022989"/>
    </source>
</evidence>
<evidence type="ECO:0000256" key="3">
    <source>
        <dbReference type="ARBA" id="ARBA00022692"/>
    </source>
</evidence>
<evidence type="ECO:0000256" key="1">
    <source>
        <dbReference type="ARBA" id="ARBA00004141"/>
    </source>
</evidence>
<evidence type="ECO:0000256" key="5">
    <source>
        <dbReference type="ARBA" id="ARBA00023136"/>
    </source>
</evidence>
<protein>
    <recommendedName>
        <fullName evidence="7">Palmitoyltransferase</fullName>
        <ecNumber evidence="7">2.3.1.225</ecNumber>
    </recommendedName>
</protein>
<evidence type="ECO:0000256" key="6">
    <source>
        <dbReference type="ARBA" id="ARBA00023315"/>
    </source>
</evidence>
<dbReference type="GO" id="GO:0016020">
    <property type="term" value="C:membrane"/>
    <property type="evidence" value="ECO:0007669"/>
    <property type="project" value="UniProtKB-SubCell"/>
</dbReference>
<evidence type="ECO:0000313" key="9">
    <source>
        <dbReference type="EMBL" id="CAD8822046.1"/>
    </source>
</evidence>
<accession>A0A7S0ZHL0</accession>
<feature type="transmembrane region" description="Helical" evidence="7">
    <location>
        <begin position="106"/>
        <end position="127"/>
    </location>
</feature>
<feature type="transmembrane region" description="Helical" evidence="7">
    <location>
        <begin position="71"/>
        <end position="94"/>
    </location>
</feature>
<name>A0A7S0ZHL0_9RHOD</name>
<gene>
    <name evidence="9" type="ORF">TOLI1172_LOCUS6442</name>
</gene>
<comment type="subcellular location">
    <subcellularLocation>
        <location evidence="1">Membrane</location>
        <topology evidence="1">Multi-pass membrane protein</topology>
    </subcellularLocation>
</comment>
<proteinExistence type="inferred from homology"/>
<comment type="catalytic activity">
    <reaction evidence="7">
        <text>L-cysteinyl-[protein] + hexadecanoyl-CoA = S-hexadecanoyl-L-cysteinyl-[protein] + CoA</text>
        <dbReference type="Rhea" id="RHEA:36683"/>
        <dbReference type="Rhea" id="RHEA-COMP:10131"/>
        <dbReference type="Rhea" id="RHEA-COMP:11032"/>
        <dbReference type="ChEBI" id="CHEBI:29950"/>
        <dbReference type="ChEBI" id="CHEBI:57287"/>
        <dbReference type="ChEBI" id="CHEBI:57379"/>
        <dbReference type="ChEBI" id="CHEBI:74151"/>
        <dbReference type="EC" id="2.3.1.225"/>
    </reaction>
</comment>
<sequence>MEVDEFVDSACSGIFGQCIDTCCSNESSTSSCRICPIRTKCFSSSCLSQHTFLSKLFADISHRPVEVKEDATCFIVLVIILISITAGTALLTSVIDPTQNNSVSHYLQFTLMLTLLLQFASYFVTVLSHPGNPLESLPSPISDAYDNYIPVNAHDIDEESQRRSENHENTNVRFCRVCHHEKFERVHHCSTCDRCVSRYDHHCPWVGNCIGKNNQKSFVLFVIYTPLASLQSLALMIRFLIHMRAWSSMRHGKYHLSTGWTITLSFCVPVACIVAFVSLLLVGTLCCWTLYLLCVNQTNLENFRMDFPRKYTVINYNRGCILNIVSVCGRNPLLWPFPLNPQHKRQC</sequence>
<keyword evidence="2 7" id="KW-0808">Transferase</keyword>
<keyword evidence="5 7" id="KW-0472">Membrane</keyword>